<feature type="domain" description="S-layer protein C-terminal" evidence="2">
    <location>
        <begin position="50"/>
        <end position="97"/>
    </location>
</feature>
<organism evidence="4 5">
    <name type="scientific">Companilactobacillus farciminis</name>
    <dbReference type="NCBI Taxonomy" id="1612"/>
    <lineage>
        <taxon>Bacteria</taxon>
        <taxon>Bacillati</taxon>
        <taxon>Bacillota</taxon>
        <taxon>Bacilli</taxon>
        <taxon>Lactobacillales</taxon>
        <taxon>Lactobacillaceae</taxon>
        <taxon>Companilactobacillus</taxon>
    </lineage>
</organism>
<evidence type="ECO:0000259" key="2">
    <source>
        <dbReference type="Pfam" id="PF03217"/>
    </source>
</evidence>
<evidence type="ECO:0000313" key="5">
    <source>
        <dbReference type="Proteomes" id="UP000295257"/>
    </source>
</evidence>
<dbReference type="Pfam" id="PF03217">
    <property type="entry name" value="SlpA"/>
    <property type="match status" value="1"/>
</dbReference>
<reference evidence="4" key="2">
    <citation type="submission" date="2019-02" db="EMBL/GenBank/DDBJ databases">
        <authorList>
            <person name="Buron G."/>
            <person name="Chaylann A."/>
            <person name="Dolejs I."/>
            <person name="Forster J."/>
            <person name="Miks M.H."/>
        </authorList>
    </citation>
    <scope>NUCLEOTIDE SEQUENCE</scope>
    <source>
        <strain evidence="4">ATCC 29644</strain>
    </source>
</reference>
<comment type="caution">
    <text evidence="4">The sequence shown here is derived from an EMBL/GenBank/DDBJ whole genome shotgun (WGS) entry which is preliminary data.</text>
</comment>
<accession>A0A4R5NDW0</accession>
<dbReference type="OrthoDB" id="2326819at2"/>
<dbReference type="Proteomes" id="UP000295257">
    <property type="component" value="Unassembled WGS sequence"/>
</dbReference>
<dbReference type="EMBL" id="DYWC01000224">
    <property type="protein sequence ID" value="HJF87671.1"/>
    <property type="molecule type" value="Genomic_DNA"/>
</dbReference>
<reference evidence="3" key="4">
    <citation type="submission" date="2021-09" db="EMBL/GenBank/DDBJ databases">
        <authorList>
            <person name="Gilroy R."/>
        </authorList>
    </citation>
    <scope>NUCLEOTIDE SEQUENCE</scope>
    <source>
        <strain evidence="3">7886</strain>
    </source>
</reference>
<dbReference type="EMBL" id="PUFN01000019">
    <property type="protein sequence ID" value="TDG71767.1"/>
    <property type="molecule type" value="Genomic_DNA"/>
</dbReference>
<keyword evidence="5" id="KW-1185">Reference proteome</keyword>
<protein>
    <submittedName>
        <fullName evidence="3">SLAP domain-containing protein</fullName>
    </submittedName>
</protein>
<proteinExistence type="predicted"/>
<evidence type="ECO:0000256" key="1">
    <source>
        <dbReference type="SAM" id="SignalP"/>
    </source>
</evidence>
<reference evidence="4 5" key="1">
    <citation type="journal article" date="2019" name="Appl. Microbiol. Biotechnol.">
        <title>Uncovering carbohydrate metabolism through a genotype-phenotype association study of 56 lactic acid bacteria genomes.</title>
        <authorList>
            <person name="Buron-Moles G."/>
            <person name="Chailyan A."/>
            <person name="Dolejs I."/>
            <person name="Forster J."/>
            <person name="Miks M.H."/>
        </authorList>
    </citation>
    <scope>NUCLEOTIDE SEQUENCE [LARGE SCALE GENOMIC DNA]</scope>
    <source>
        <strain evidence="4 5">ATCC 29644</strain>
    </source>
</reference>
<name>A0A4R5NDW0_9LACO</name>
<dbReference type="RefSeq" id="WP_010020649.1">
    <property type="nucleotide sequence ID" value="NZ_CAJJMR010000008.1"/>
</dbReference>
<evidence type="ECO:0000313" key="3">
    <source>
        <dbReference type="EMBL" id="HJF87671.1"/>
    </source>
</evidence>
<feature type="chain" id="PRO_5039807729" evidence="1">
    <location>
        <begin position="19"/>
        <end position="103"/>
    </location>
</feature>
<sequence>MKLIQKSLLFASLLSAGASVTTIIPAVSNVAVVQAATKCSSSSKIKVKVAKAQLYNEKGKKLSRCLTKGKTCTPKEKTSIKGQKYYKVGKDEFVKVNDVSLEK</sequence>
<evidence type="ECO:0000313" key="4">
    <source>
        <dbReference type="EMBL" id="TDG71767.1"/>
    </source>
</evidence>
<feature type="signal peptide" evidence="1">
    <location>
        <begin position="1"/>
        <end position="18"/>
    </location>
</feature>
<keyword evidence="1" id="KW-0732">Signal</keyword>
<dbReference type="AlphaFoldDB" id="A0A4R5NDW0"/>
<dbReference type="InterPro" id="IPR024968">
    <property type="entry name" value="SlpA_C_lactobacillus"/>
</dbReference>
<reference evidence="3" key="3">
    <citation type="journal article" date="2021" name="PeerJ">
        <title>Extensive microbial diversity within the chicken gut microbiome revealed by metagenomics and culture.</title>
        <authorList>
            <person name="Gilroy R."/>
            <person name="Ravi A."/>
            <person name="Getino M."/>
            <person name="Pursley I."/>
            <person name="Horton D.L."/>
            <person name="Alikhan N.F."/>
            <person name="Baker D."/>
            <person name="Gharbi K."/>
            <person name="Hall N."/>
            <person name="Watson M."/>
            <person name="Adriaenssens E.M."/>
            <person name="Foster-Nyarko E."/>
            <person name="Jarju S."/>
            <person name="Secka A."/>
            <person name="Antonio M."/>
            <person name="Oren A."/>
            <person name="Chaudhuri R.R."/>
            <person name="La Ragione R."/>
            <person name="Hildebrand F."/>
            <person name="Pallen M.J."/>
        </authorList>
    </citation>
    <scope>NUCLEOTIDE SEQUENCE</scope>
    <source>
        <strain evidence="3">7886</strain>
    </source>
</reference>
<gene>
    <name evidence="4" type="ORF">C5L30_002347</name>
    <name evidence="3" type="ORF">K8V88_09580</name>
</gene>
<dbReference type="Proteomes" id="UP000747013">
    <property type="component" value="Unassembled WGS sequence"/>
</dbReference>